<comment type="caution">
    <text evidence="1">The sequence shown here is derived from an EMBL/GenBank/DDBJ whole genome shotgun (WGS) entry which is preliminary data.</text>
</comment>
<sequence>MLFSRQSLLGYASLLLVGFVNASFFDTCKVLNANVSLQDCSTTHKYLSVHKVSLEPKPQRGVVSFFTVEGEAFQEINSSATVNVILKLGFIPVLTLTDNFCNSVSGFGVECPIKKGRFIRKGKFKIPKDAPFPSLDIDVQLLDNGKTLATYKLDVAI</sequence>
<name>A0ACC2SD74_9FUNG</name>
<keyword evidence="2" id="KW-1185">Reference proteome</keyword>
<evidence type="ECO:0000313" key="1">
    <source>
        <dbReference type="EMBL" id="KAJ9060348.1"/>
    </source>
</evidence>
<accession>A0ACC2SD74</accession>
<organism evidence="1 2">
    <name type="scientific">Entomophthora muscae</name>
    <dbReference type="NCBI Taxonomy" id="34485"/>
    <lineage>
        <taxon>Eukaryota</taxon>
        <taxon>Fungi</taxon>
        <taxon>Fungi incertae sedis</taxon>
        <taxon>Zoopagomycota</taxon>
        <taxon>Entomophthoromycotina</taxon>
        <taxon>Entomophthoromycetes</taxon>
        <taxon>Entomophthorales</taxon>
        <taxon>Entomophthoraceae</taxon>
        <taxon>Entomophthora</taxon>
    </lineage>
</organism>
<evidence type="ECO:0000313" key="2">
    <source>
        <dbReference type="Proteomes" id="UP001165960"/>
    </source>
</evidence>
<gene>
    <name evidence="1" type="primary">NPC2_28</name>
    <name evidence="1" type="ORF">DSO57_1031788</name>
</gene>
<protein>
    <submittedName>
        <fullName evidence="1">Phosphatidylglycerol/phosphatidylinositol transfer protein</fullName>
    </submittedName>
</protein>
<dbReference type="EMBL" id="QTSX02005202">
    <property type="protein sequence ID" value="KAJ9060348.1"/>
    <property type="molecule type" value="Genomic_DNA"/>
</dbReference>
<reference evidence="1" key="1">
    <citation type="submission" date="2022-04" db="EMBL/GenBank/DDBJ databases">
        <title>Genome of the entomopathogenic fungus Entomophthora muscae.</title>
        <authorList>
            <person name="Elya C."/>
            <person name="Lovett B.R."/>
            <person name="Lee E."/>
            <person name="Macias A.M."/>
            <person name="Hajek A.E."/>
            <person name="De Bivort B.L."/>
            <person name="Kasson M.T."/>
            <person name="De Fine Licht H.H."/>
            <person name="Stajich J.E."/>
        </authorList>
    </citation>
    <scope>NUCLEOTIDE SEQUENCE</scope>
    <source>
        <strain evidence="1">Berkeley</strain>
    </source>
</reference>
<dbReference type="Proteomes" id="UP001165960">
    <property type="component" value="Unassembled WGS sequence"/>
</dbReference>
<proteinExistence type="predicted"/>